<evidence type="ECO:0000256" key="1">
    <source>
        <dbReference type="SAM" id="MobiDB-lite"/>
    </source>
</evidence>
<keyword evidence="4" id="KW-1185">Reference proteome</keyword>
<feature type="compositionally biased region" description="Basic and acidic residues" evidence="1">
    <location>
        <begin position="603"/>
        <end position="615"/>
    </location>
</feature>
<keyword evidence="2" id="KW-1133">Transmembrane helix</keyword>
<feature type="transmembrane region" description="Helical" evidence="2">
    <location>
        <begin position="434"/>
        <end position="462"/>
    </location>
</feature>
<evidence type="ECO:0000313" key="3">
    <source>
        <dbReference type="EMBL" id="KAF2825790.1"/>
    </source>
</evidence>
<feature type="region of interest" description="Disordered" evidence="1">
    <location>
        <begin position="544"/>
        <end position="615"/>
    </location>
</feature>
<protein>
    <submittedName>
        <fullName evidence="3">Uncharacterized protein</fullName>
    </submittedName>
</protein>
<dbReference type="EMBL" id="MU006227">
    <property type="protein sequence ID" value="KAF2825790.1"/>
    <property type="molecule type" value="Genomic_DNA"/>
</dbReference>
<keyword evidence="2" id="KW-0472">Membrane</keyword>
<organism evidence="3 4">
    <name type="scientific">Ophiobolus disseminans</name>
    <dbReference type="NCBI Taxonomy" id="1469910"/>
    <lineage>
        <taxon>Eukaryota</taxon>
        <taxon>Fungi</taxon>
        <taxon>Dikarya</taxon>
        <taxon>Ascomycota</taxon>
        <taxon>Pezizomycotina</taxon>
        <taxon>Dothideomycetes</taxon>
        <taxon>Pleosporomycetidae</taxon>
        <taxon>Pleosporales</taxon>
        <taxon>Pleosporineae</taxon>
        <taxon>Phaeosphaeriaceae</taxon>
        <taxon>Ophiobolus</taxon>
    </lineage>
</organism>
<sequence length="615" mass="69679">MEERFEKSRMRISILLDSCKLCLEPEKEYVSIVSSSQDANTCWIDELETLLYHPTHPFIDWKTSDCLTWVHVPATNCVLKAKNDAILLFMLRSNFRSSGSPDDSLLTCTDHRYFSTRRGDTRKDITVVVHEAARSEYEAFRDTLTTRTSGAYPNECPVHLERTLDEAYYPELSAYDLRARNDDQVVTSKFKSEPGVPRGISTILIVPKLWIWRYDNIMISAHRFHIGRRCSWKKGLDRNGEQISVLQPKLNTGEKDPLLSMGRLLAECIKAFGREEILKYKGETLKCPPALDLFESRVVFGLAEVESYMQSTNRSRIDFDKEAEFHYSISDIRSELAMIKHFLVQQQQIFGSLLEENNLTRVSKKYGLPEVDDAWNTGDPPNWDSIQEAEVMLVPYLERVEKIDGDAERIGASVQDMLNLKRTYASVQDSHASVLLSTAAIGFAIVTIIFTPLAFLTALFALDMQGFDRLRVSTLTSSTPSASDNQNVNMITPSEDTVYHGGKMSGIFIGTEILTIGLTVLAVWLSLRYFGIDIRDMRMAHLQNKKDTKKAQQGSQGKEGKTEKRSEKQETTEKRKEEEMKAKKEGINNTATLGAATAGRRSKLSDVEEQKDAQA</sequence>
<dbReference type="OrthoDB" id="341259at2759"/>
<evidence type="ECO:0000256" key="2">
    <source>
        <dbReference type="SAM" id="Phobius"/>
    </source>
</evidence>
<feature type="transmembrane region" description="Helical" evidence="2">
    <location>
        <begin position="507"/>
        <end position="530"/>
    </location>
</feature>
<name>A0A6A6ZXK9_9PLEO</name>
<dbReference type="Proteomes" id="UP000799424">
    <property type="component" value="Unassembled WGS sequence"/>
</dbReference>
<proteinExistence type="predicted"/>
<feature type="compositionally biased region" description="Low complexity" evidence="1">
    <location>
        <begin position="590"/>
        <end position="599"/>
    </location>
</feature>
<evidence type="ECO:0000313" key="4">
    <source>
        <dbReference type="Proteomes" id="UP000799424"/>
    </source>
</evidence>
<keyword evidence="2" id="KW-0812">Transmembrane</keyword>
<feature type="compositionally biased region" description="Basic and acidic residues" evidence="1">
    <location>
        <begin position="558"/>
        <end position="586"/>
    </location>
</feature>
<dbReference type="AlphaFoldDB" id="A0A6A6ZXK9"/>
<accession>A0A6A6ZXK9</accession>
<reference evidence="3" key="1">
    <citation type="journal article" date="2020" name="Stud. Mycol.">
        <title>101 Dothideomycetes genomes: a test case for predicting lifestyles and emergence of pathogens.</title>
        <authorList>
            <person name="Haridas S."/>
            <person name="Albert R."/>
            <person name="Binder M."/>
            <person name="Bloem J."/>
            <person name="Labutti K."/>
            <person name="Salamov A."/>
            <person name="Andreopoulos B."/>
            <person name="Baker S."/>
            <person name="Barry K."/>
            <person name="Bills G."/>
            <person name="Bluhm B."/>
            <person name="Cannon C."/>
            <person name="Castanera R."/>
            <person name="Culley D."/>
            <person name="Daum C."/>
            <person name="Ezra D."/>
            <person name="Gonzalez J."/>
            <person name="Henrissat B."/>
            <person name="Kuo A."/>
            <person name="Liang C."/>
            <person name="Lipzen A."/>
            <person name="Lutzoni F."/>
            <person name="Magnuson J."/>
            <person name="Mondo S."/>
            <person name="Nolan M."/>
            <person name="Ohm R."/>
            <person name="Pangilinan J."/>
            <person name="Park H.-J."/>
            <person name="Ramirez L."/>
            <person name="Alfaro M."/>
            <person name="Sun H."/>
            <person name="Tritt A."/>
            <person name="Yoshinaga Y."/>
            <person name="Zwiers L.-H."/>
            <person name="Turgeon B."/>
            <person name="Goodwin S."/>
            <person name="Spatafora J."/>
            <person name="Crous P."/>
            <person name="Grigoriev I."/>
        </authorList>
    </citation>
    <scope>NUCLEOTIDE SEQUENCE</scope>
    <source>
        <strain evidence="3">CBS 113818</strain>
    </source>
</reference>
<gene>
    <name evidence="3" type="ORF">CC86DRAFT_456174</name>
</gene>